<keyword evidence="4 7" id="KW-0256">Endoplasmic reticulum</keyword>
<accession>A0A507D436</accession>
<feature type="transmembrane region" description="Helical" evidence="7">
    <location>
        <begin position="12"/>
        <end position="34"/>
    </location>
</feature>
<dbReference type="EMBL" id="QEAN01000140">
    <property type="protein sequence ID" value="TPX46269.1"/>
    <property type="molecule type" value="Genomic_DNA"/>
</dbReference>
<dbReference type="GO" id="GO:0033185">
    <property type="term" value="C:dolichol-phosphate-mannose synthase complex"/>
    <property type="evidence" value="ECO:0007669"/>
    <property type="project" value="TreeGrafter"/>
</dbReference>
<dbReference type="PANTHER" id="PTHR15039:SF11">
    <property type="entry name" value="DOLICHOL PHOSPHATE-MANNOSE BIOSYNTHESIS REGULATORY PROTEIN"/>
    <property type="match status" value="1"/>
</dbReference>
<proteinExistence type="inferred from homology"/>
<dbReference type="STRING" id="286115.A0A507D436"/>
<comment type="pathway">
    <text evidence="7">Protein modification; protein glycosylation.</text>
</comment>
<evidence type="ECO:0000256" key="6">
    <source>
        <dbReference type="ARBA" id="ARBA00023136"/>
    </source>
</evidence>
<dbReference type="UniPathway" id="UPA00378"/>
<keyword evidence="9" id="KW-1185">Reference proteome</keyword>
<name>A0A507D436_9FUNG</name>
<reference evidence="8 9" key="1">
    <citation type="journal article" date="2019" name="Sci. Rep.">
        <title>Comparative genomics of chytrid fungi reveal insights into the obligate biotrophic and pathogenic lifestyle of Synchytrium endobioticum.</title>
        <authorList>
            <person name="van de Vossenberg B.T.L.H."/>
            <person name="Warris S."/>
            <person name="Nguyen H.D.T."/>
            <person name="van Gent-Pelzer M.P.E."/>
            <person name="Joly D.L."/>
            <person name="van de Geest H.C."/>
            <person name="Bonants P.J.M."/>
            <person name="Smith D.S."/>
            <person name="Levesque C.A."/>
            <person name="van der Lee T.A.J."/>
        </authorList>
    </citation>
    <scope>NUCLEOTIDE SEQUENCE [LARGE SCALE GENOMIC DNA]</scope>
    <source>
        <strain evidence="8 9">MB42</strain>
    </source>
</reference>
<evidence type="ECO:0000256" key="3">
    <source>
        <dbReference type="ARBA" id="ARBA00022692"/>
    </source>
</evidence>
<comment type="subunit">
    <text evidence="7">Component of the dolichol-phosphate mannose (DPM) synthase complex.</text>
</comment>
<feature type="transmembrane region" description="Helical" evidence="7">
    <location>
        <begin position="54"/>
        <end position="77"/>
    </location>
</feature>
<evidence type="ECO:0000256" key="4">
    <source>
        <dbReference type="ARBA" id="ARBA00022824"/>
    </source>
</evidence>
<keyword evidence="5 7" id="KW-1133">Transmembrane helix</keyword>
<comment type="subcellular location">
    <subcellularLocation>
        <location evidence="1 7">Endoplasmic reticulum membrane</location>
        <topology evidence="1 7">Multi-pass membrane protein</topology>
    </subcellularLocation>
</comment>
<dbReference type="InterPro" id="IPR009914">
    <property type="entry name" value="DPM2"/>
</dbReference>
<organism evidence="8 9">
    <name type="scientific">Synchytrium endobioticum</name>
    <dbReference type="NCBI Taxonomy" id="286115"/>
    <lineage>
        <taxon>Eukaryota</taxon>
        <taxon>Fungi</taxon>
        <taxon>Fungi incertae sedis</taxon>
        <taxon>Chytridiomycota</taxon>
        <taxon>Chytridiomycota incertae sedis</taxon>
        <taxon>Chytridiomycetes</taxon>
        <taxon>Synchytriales</taxon>
        <taxon>Synchytriaceae</taxon>
        <taxon>Synchytrium</taxon>
    </lineage>
</organism>
<dbReference type="AlphaFoldDB" id="A0A507D436"/>
<gene>
    <name evidence="8" type="ORF">SeMB42_g03772</name>
</gene>
<comment type="similarity">
    <text evidence="2 7">Belongs to the DPM2 family.</text>
</comment>
<dbReference type="GO" id="GO:0030234">
    <property type="term" value="F:enzyme regulator activity"/>
    <property type="evidence" value="ECO:0007669"/>
    <property type="project" value="UniProtKB-UniRule"/>
</dbReference>
<keyword evidence="3 7" id="KW-0812">Transmembrane</keyword>
<keyword evidence="6 7" id="KW-0472">Membrane</keyword>
<evidence type="ECO:0000256" key="7">
    <source>
        <dbReference type="RuleBase" id="RU365084"/>
    </source>
</evidence>
<dbReference type="GO" id="GO:0006506">
    <property type="term" value="P:GPI anchor biosynthetic process"/>
    <property type="evidence" value="ECO:0007669"/>
    <property type="project" value="TreeGrafter"/>
</dbReference>
<evidence type="ECO:0000256" key="2">
    <source>
        <dbReference type="ARBA" id="ARBA00005478"/>
    </source>
</evidence>
<dbReference type="VEuPathDB" id="FungiDB:SeMB42_g03772"/>
<protein>
    <recommendedName>
        <fullName evidence="7">Dolichol phosphate-mannose biosynthesis regulatory protein</fullName>
    </recommendedName>
</protein>
<comment type="function">
    <text evidence="7">Regulatory subunit of the dolichol-phosphate mannose (DPM) synthase complex; essential for the ER localization.</text>
</comment>
<dbReference type="GO" id="GO:0005789">
    <property type="term" value="C:endoplasmic reticulum membrane"/>
    <property type="evidence" value="ECO:0007669"/>
    <property type="project" value="UniProtKB-SubCell"/>
</dbReference>
<dbReference type="GO" id="GO:0180047">
    <property type="term" value="P:dolichol phosphate mannose biosynthetic process"/>
    <property type="evidence" value="ECO:0007669"/>
    <property type="project" value="InterPro"/>
</dbReference>
<evidence type="ECO:0000313" key="9">
    <source>
        <dbReference type="Proteomes" id="UP000317494"/>
    </source>
</evidence>
<comment type="caution">
    <text evidence="8">The sequence shown here is derived from an EMBL/GenBank/DDBJ whole genome shotgun (WGS) entry which is preliminary data.</text>
</comment>
<evidence type="ECO:0000256" key="1">
    <source>
        <dbReference type="ARBA" id="ARBA00004477"/>
    </source>
</evidence>
<dbReference type="Pfam" id="PF07297">
    <property type="entry name" value="DPM2"/>
    <property type="match status" value="1"/>
</dbReference>
<dbReference type="PANTHER" id="PTHR15039">
    <property type="entry name" value="DOLICHOL PHOSPHATE-MANNOSE BIOSYNTHESIS REGULATORY PROTEIN"/>
    <property type="match status" value="1"/>
</dbReference>
<dbReference type="Proteomes" id="UP000317494">
    <property type="component" value="Unassembled WGS sequence"/>
</dbReference>
<evidence type="ECO:0000313" key="8">
    <source>
        <dbReference type="EMBL" id="TPX46269.1"/>
    </source>
</evidence>
<evidence type="ECO:0000256" key="5">
    <source>
        <dbReference type="ARBA" id="ARBA00022989"/>
    </source>
</evidence>
<sequence length="88" mass="9852">MKSHAMASLSDRVVGGILLAVAFIVFAYYTIWALVMPFVDPSHRSHSLFLPREWAIRIPIALLLVGLTIIFTFIHLVSTRSAKQKKAT</sequence>